<organism evidence="1 2">
    <name type="scientific">Araneus ventricosus</name>
    <name type="common">Orbweaver spider</name>
    <name type="synonym">Epeira ventricosa</name>
    <dbReference type="NCBI Taxonomy" id="182803"/>
    <lineage>
        <taxon>Eukaryota</taxon>
        <taxon>Metazoa</taxon>
        <taxon>Ecdysozoa</taxon>
        <taxon>Arthropoda</taxon>
        <taxon>Chelicerata</taxon>
        <taxon>Arachnida</taxon>
        <taxon>Araneae</taxon>
        <taxon>Araneomorphae</taxon>
        <taxon>Entelegynae</taxon>
        <taxon>Araneoidea</taxon>
        <taxon>Araneidae</taxon>
        <taxon>Araneus</taxon>
    </lineage>
</organism>
<comment type="caution">
    <text evidence="1">The sequence shown here is derived from an EMBL/GenBank/DDBJ whole genome shotgun (WGS) entry which is preliminary data.</text>
</comment>
<accession>A0A4Y2SQZ2</accession>
<sequence>MNIKIHPLQLPIQDHDSHTSPANVASILMNVKPSTMPEAASPNLCRVKHFQSSVNPLTIPLPLHPVSIECVFKRCVSKRPSLVCTEIFSATVADENVPLVSRAFDTNCRLLD</sequence>
<dbReference type="Proteomes" id="UP000499080">
    <property type="component" value="Unassembled WGS sequence"/>
</dbReference>
<dbReference type="EMBL" id="BGPR01022881">
    <property type="protein sequence ID" value="GBN89609.1"/>
    <property type="molecule type" value="Genomic_DNA"/>
</dbReference>
<name>A0A4Y2SQZ2_ARAVE</name>
<keyword evidence="2" id="KW-1185">Reference proteome</keyword>
<proteinExistence type="predicted"/>
<gene>
    <name evidence="1" type="ORF">AVEN_261515_1</name>
</gene>
<reference evidence="1 2" key="1">
    <citation type="journal article" date="2019" name="Sci. Rep.">
        <title>Orb-weaving spider Araneus ventricosus genome elucidates the spidroin gene catalogue.</title>
        <authorList>
            <person name="Kono N."/>
            <person name="Nakamura H."/>
            <person name="Ohtoshi R."/>
            <person name="Moran D.A.P."/>
            <person name="Shinohara A."/>
            <person name="Yoshida Y."/>
            <person name="Fujiwara M."/>
            <person name="Mori M."/>
            <person name="Tomita M."/>
            <person name="Arakawa K."/>
        </authorList>
    </citation>
    <scope>NUCLEOTIDE SEQUENCE [LARGE SCALE GENOMIC DNA]</scope>
</reference>
<protein>
    <submittedName>
        <fullName evidence="1">Uncharacterized protein</fullName>
    </submittedName>
</protein>
<evidence type="ECO:0000313" key="2">
    <source>
        <dbReference type="Proteomes" id="UP000499080"/>
    </source>
</evidence>
<dbReference type="AlphaFoldDB" id="A0A4Y2SQZ2"/>
<evidence type="ECO:0000313" key="1">
    <source>
        <dbReference type="EMBL" id="GBN89609.1"/>
    </source>
</evidence>